<feature type="compositionally biased region" description="Polar residues" evidence="1">
    <location>
        <begin position="249"/>
        <end position="262"/>
    </location>
</feature>
<name>A0A194XLZ5_MOLSC</name>
<dbReference type="AlphaFoldDB" id="A0A194XLZ5"/>
<reference evidence="2 3" key="1">
    <citation type="submission" date="2015-10" db="EMBL/GenBank/DDBJ databases">
        <title>Full genome of DAOMC 229536 Phialocephala scopiformis, a fungal endophyte of spruce producing the potent anti-insectan compound rugulosin.</title>
        <authorList>
            <consortium name="DOE Joint Genome Institute"/>
            <person name="Walker A.K."/>
            <person name="Frasz S.L."/>
            <person name="Seifert K.A."/>
            <person name="Miller J.D."/>
            <person name="Mondo S.J."/>
            <person name="Labutti K."/>
            <person name="Lipzen A."/>
            <person name="Dockter R."/>
            <person name="Kennedy M."/>
            <person name="Grigoriev I.V."/>
            <person name="Spatafora J.W."/>
        </authorList>
    </citation>
    <scope>NUCLEOTIDE SEQUENCE [LARGE SCALE GENOMIC DNA]</scope>
    <source>
        <strain evidence="2 3">CBS 120377</strain>
    </source>
</reference>
<proteinExistence type="predicted"/>
<protein>
    <submittedName>
        <fullName evidence="2">Uncharacterized protein</fullName>
    </submittedName>
</protein>
<feature type="compositionally biased region" description="Basic and acidic residues" evidence="1">
    <location>
        <begin position="98"/>
        <end position="114"/>
    </location>
</feature>
<keyword evidence="3" id="KW-1185">Reference proteome</keyword>
<sequence>MANTSSSPHSSNESTSTLPATDALPEKPEYRFNFGKYPGRTLESVPPGYVVYLIKKNGAAARPDLKAALDKRPDLVKPKSNESSTSRAPLDATGRPRLRAESHDEVSPPPKDQKLSSSPGTMYPVRENSKTLPVARTDAENGFRPPLPQPPINKTDVQAGVSKQNSIYRIHFGRHDGKTLSEVPNDFILRLEKLINLPNFTQATPELRAALREFRKGKIKNEPAPSAVQLRPPESIKPESKLVVYKSSIPQDSRGPQRNHTNIPPKAFQKAPWTPPNLNYAPRRKFWDSFEEQFIWISASDATSFFGLTKEHFDQLPVMGGGKAKRFWLYHVWDLFRYNTSQTKADAALKAFRDKNDDKTHEIWGRLGLGPG</sequence>
<dbReference type="Proteomes" id="UP000070700">
    <property type="component" value="Unassembled WGS sequence"/>
</dbReference>
<evidence type="ECO:0000256" key="1">
    <source>
        <dbReference type="SAM" id="MobiDB-lite"/>
    </source>
</evidence>
<feature type="region of interest" description="Disordered" evidence="1">
    <location>
        <begin position="1"/>
        <end position="44"/>
    </location>
</feature>
<evidence type="ECO:0000313" key="2">
    <source>
        <dbReference type="EMBL" id="KUJ20787.1"/>
    </source>
</evidence>
<evidence type="ECO:0000313" key="3">
    <source>
        <dbReference type="Proteomes" id="UP000070700"/>
    </source>
</evidence>
<dbReference type="KEGG" id="psco:LY89DRAFT_666424"/>
<feature type="compositionally biased region" description="Low complexity" evidence="1">
    <location>
        <begin position="1"/>
        <end position="17"/>
    </location>
</feature>
<accession>A0A194XLZ5</accession>
<organism evidence="2 3">
    <name type="scientific">Mollisia scopiformis</name>
    <name type="common">Conifer needle endophyte fungus</name>
    <name type="synonym">Phialocephala scopiformis</name>
    <dbReference type="NCBI Taxonomy" id="149040"/>
    <lineage>
        <taxon>Eukaryota</taxon>
        <taxon>Fungi</taxon>
        <taxon>Dikarya</taxon>
        <taxon>Ascomycota</taxon>
        <taxon>Pezizomycotina</taxon>
        <taxon>Leotiomycetes</taxon>
        <taxon>Helotiales</taxon>
        <taxon>Mollisiaceae</taxon>
        <taxon>Mollisia</taxon>
    </lineage>
</organism>
<feature type="region of interest" description="Disordered" evidence="1">
    <location>
        <begin position="61"/>
        <end position="126"/>
    </location>
</feature>
<feature type="compositionally biased region" description="Basic and acidic residues" evidence="1">
    <location>
        <begin position="63"/>
        <end position="80"/>
    </location>
</feature>
<dbReference type="EMBL" id="KQ947409">
    <property type="protein sequence ID" value="KUJ20787.1"/>
    <property type="molecule type" value="Genomic_DNA"/>
</dbReference>
<dbReference type="RefSeq" id="XP_018075142.1">
    <property type="nucleotide sequence ID" value="XM_018212910.1"/>
</dbReference>
<dbReference type="OrthoDB" id="3513191at2759"/>
<dbReference type="InParanoid" id="A0A194XLZ5"/>
<gene>
    <name evidence="2" type="ORF">LY89DRAFT_666424</name>
</gene>
<dbReference type="GeneID" id="28822636"/>
<feature type="region of interest" description="Disordered" evidence="1">
    <location>
        <begin position="249"/>
        <end position="271"/>
    </location>
</feature>